<dbReference type="PANTHER" id="PTHR28228:SF1">
    <property type="entry name" value="SECRETORY COMPONENT PROTEIN SHR3"/>
    <property type="match status" value="1"/>
</dbReference>
<dbReference type="SMART" id="SM00786">
    <property type="entry name" value="SHR3_chaperone"/>
    <property type="match status" value="1"/>
</dbReference>
<keyword evidence="4" id="KW-1185">Reference proteome</keyword>
<dbReference type="Proteomes" id="UP000319160">
    <property type="component" value="Unassembled WGS sequence"/>
</dbReference>
<feature type="region of interest" description="Disordered" evidence="1">
    <location>
        <begin position="499"/>
        <end position="538"/>
    </location>
</feature>
<proteinExistence type="predicted"/>
<dbReference type="STRING" id="2512241.A0A553I966"/>
<dbReference type="EMBL" id="VFLP01000009">
    <property type="protein sequence ID" value="TRX96741.1"/>
    <property type="molecule type" value="Genomic_DNA"/>
</dbReference>
<evidence type="ECO:0000256" key="2">
    <source>
        <dbReference type="SAM" id="Phobius"/>
    </source>
</evidence>
<keyword evidence="2" id="KW-1133">Transmembrane helix</keyword>
<dbReference type="InterPro" id="IPR013248">
    <property type="entry name" value="Psh3/Shr3"/>
</dbReference>
<feature type="transmembrane region" description="Helical" evidence="2">
    <location>
        <begin position="471"/>
        <end position="489"/>
    </location>
</feature>
<dbReference type="GO" id="GO:0006888">
    <property type="term" value="P:endoplasmic reticulum to Golgi vesicle-mediated transport"/>
    <property type="evidence" value="ECO:0007669"/>
    <property type="project" value="TreeGrafter"/>
</dbReference>
<evidence type="ECO:0000313" key="3">
    <source>
        <dbReference type="EMBL" id="TRX96741.1"/>
    </source>
</evidence>
<keyword evidence="2" id="KW-0812">Transmembrane</keyword>
<dbReference type="AlphaFoldDB" id="A0A553I966"/>
<reference evidence="4" key="1">
    <citation type="submission" date="2019-06" db="EMBL/GenBank/DDBJ databases">
        <title>Draft genome sequence of the griseofulvin-producing fungus Xylaria cubensis strain G536.</title>
        <authorList>
            <person name="Mead M.E."/>
            <person name="Raja H.A."/>
            <person name="Steenwyk J.L."/>
            <person name="Knowles S.L."/>
            <person name="Oberlies N.H."/>
            <person name="Rokas A."/>
        </authorList>
    </citation>
    <scope>NUCLEOTIDE SEQUENCE [LARGE SCALE GENOMIC DNA]</scope>
    <source>
        <strain evidence="4">G536</strain>
    </source>
</reference>
<dbReference type="GO" id="GO:0005789">
    <property type="term" value="C:endoplasmic reticulum membrane"/>
    <property type="evidence" value="ECO:0007669"/>
    <property type="project" value="TreeGrafter"/>
</dbReference>
<dbReference type="OrthoDB" id="5229808at2759"/>
<feature type="transmembrane region" description="Helical" evidence="2">
    <location>
        <begin position="323"/>
        <end position="341"/>
    </location>
</feature>
<keyword evidence="2" id="KW-0472">Membrane</keyword>
<dbReference type="Pfam" id="PF08229">
    <property type="entry name" value="SHR3_chaperone"/>
    <property type="match status" value="1"/>
</dbReference>
<feature type="compositionally biased region" description="Polar residues" evidence="1">
    <location>
        <begin position="517"/>
        <end position="527"/>
    </location>
</feature>
<evidence type="ECO:0000256" key="1">
    <source>
        <dbReference type="SAM" id="MobiDB-lite"/>
    </source>
</evidence>
<feature type="transmembrane region" description="Helical" evidence="2">
    <location>
        <begin position="377"/>
        <end position="398"/>
    </location>
</feature>
<dbReference type="GO" id="GO:0051082">
    <property type="term" value="F:unfolded protein binding"/>
    <property type="evidence" value="ECO:0007669"/>
    <property type="project" value="TreeGrafter"/>
</dbReference>
<feature type="region of interest" description="Disordered" evidence="1">
    <location>
        <begin position="84"/>
        <end position="106"/>
    </location>
</feature>
<name>A0A553I966_9PEZI</name>
<protein>
    <recommendedName>
        <fullName evidence="5">ER membrane protein SH3</fullName>
    </recommendedName>
</protein>
<accession>A0A553I966</accession>
<evidence type="ECO:0008006" key="5">
    <source>
        <dbReference type="Google" id="ProtNLM"/>
    </source>
</evidence>
<sequence>MPTARPTEERMRLAEVGTRSQTGVRLSDKANVPTSPQLFLPNELNARVELLKAIRDGNLRWITTSWLHLRVPDDEIIRTAGKKRKTMLDRNDQSDQSDWANGQYRRDQKESRIARVKKSGWGVGVQGWDGHWMASSSNYYPRDLDSVVYEHLIRPSDLRFLNSYSSLQHNNSSDMISKVPAIRAQTGLRAVPAIESTSMSLLLCRRSDMLKTCHELNYVPNRQAKLLKKTSSLTQVGDKDSFLALPNQSRRNTIHNCNNDHIDKQFRSSPLRLRKQSIVTRQASQPASQPRFASSRYAVTMPEKWVDWSKNVRSKDYRGSSSFATFMIIGPVCFFLGILFAEFPYDFPLLWTSDPIEPSYLDQLETHLKFVHQSPPLISRMLTIMIGTGFLGFFIKLFKASESNMLFDGASLVLYVIGVGVYVANIVKGLRFVSAGIWHAQDFAGNLPPSAQNPQASDGRVVLGREDSLKVMAASNTILALVLLGVLVLQAGQWYAERKDNEDYERAEREAAEQDKNSGNGSSSPTTAAEKRANKKKQ</sequence>
<comment type="caution">
    <text evidence="3">The sequence shown here is derived from an EMBL/GenBank/DDBJ whole genome shotgun (WGS) entry which is preliminary data.</text>
</comment>
<organism evidence="3 4">
    <name type="scientific">Xylaria flabelliformis</name>
    <dbReference type="NCBI Taxonomy" id="2512241"/>
    <lineage>
        <taxon>Eukaryota</taxon>
        <taxon>Fungi</taxon>
        <taxon>Dikarya</taxon>
        <taxon>Ascomycota</taxon>
        <taxon>Pezizomycotina</taxon>
        <taxon>Sordariomycetes</taxon>
        <taxon>Xylariomycetidae</taxon>
        <taxon>Xylariales</taxon>
        <taxon>Xylariaceae</taxon>
        <taxon>Xylaria</taxon>
    </lineage>
</organism>
<evidence type="ECO:0000313" key="4">
    <source>
        <dbReference type="Proteomes" id="UP000319160"/>
    </source>
</evidence>
<feature type="transmembrane region" description="Helical" evidence="2">
    <location>
        <begin position="405"/>
        <end position="424"/>
    </location>
</feature>
<gene>
    <name evidence="3" type="ORF">FHL15_002407</name>
</gene>
<feature type="compositionally biased region" description="Basic and acidic residues" evidence="1">
    <location>
        <begin position="499"/>
        <end position="516"/>
    </location>
</feature>
<dbReference type="PANTHER" id="PTHR28228">
    <property type="entry name" value="SECRETORY COMPONENT PROTEIN SHR3"/>
    <property type="match status" value="1"/>
</dbReference>